<dbReference type="PANTHER" id="PTHR10775:SF182">
    <property type="entry name" value="TRANSPOSON, EN_SPM-LIKE, TRANSPOSASE-ASSOCIATED DOMAIN PROTEIN-RELATED"/>
    <property type="match status" value="1"/>
</dbReference>
<feature type="non-terminal residue" evidence="1">
    <location>
        <position position="1"/>
    </location>
</feature>
<evidence type="ECO:0000313" key="2">
    <source>
        <dbReference type="Proteomes" id="UP000327085"/>
    </source>
</evidence>
<dbReference type="Gramene" id="VVA38629">
    <property type="protein sequence ID" value="VVA38629"/>
    <property type="gene ID" value="Prudul26B020558"/>
</dbReference>
<dbReference type="InParanoid" id="A0A5E4GFJ3"/>
<name>A0A5E4GFJ3_PRUDU</name>
<organism evidence="1 2">
    <name type="scientific">Prunus dulcis</name>
    <name type="common">Almond</name>
    <name type="synonym">Amygdalus dulcis</name>
    <dbReference type="NCBI Taxonomy" id="3755"/>
    <lineage>
        <taxon>Eukaryota</taxon>
        <taxon>Viridiplantae</taxon>
        <taxon>Streptophyta</taxon>
        <taxon>Embryophyta</taxon>
        <taxon>Tracheophyta</taxon>
        <taxon>Spermatophyta</taxon>
        <taxon>Magnoliopsida</taxon>
        <taxon>eudicotyledons</taxon>
        <taxon>Gunneridae</taxon>
        <taxon>Pentapetalae</taxon>
        <taxon>rosids</taxon>
        <taxon>fabids</taxon>
        <taxon>Rosales</taxon>
        <taxon>Rosaceae</taxon>
        <taxon>Amygdaloideae</taxon>
        <taxon>Amygdaleae</taxon>
        <taxon>Prunus</taxon>
    </lineage>
</organism>
<dbReference type="PANTHER" id="PTHR10775">
    <property type="entry name" value="OS08G0208400 PROTEIN"/>
    <property type="match status" value="1"/>
</dbReference>
<evidence type="ECO:0000313" key="1">
    <source>
        <dbReference type="EMBL" id="VVA38629.1"/>
    </source>
</evidence>
<sequence length="85" mass="9671">YWKYLRVRHALDVMHIEKNVCDSIIGTLLEIPGKNKDGIAARLDLLNMGSKLICNPSMEKDVLVCLLGLGICQKQRRERFAILSM</sequence>
<reference evidence="2" key="1">
    <citation type="journal article" date="2020" name="Plant J.">
        <title>Transposons played a major role in the diversification between the closely related almond and peach genomes: results from the almond genome sequence.</title>
        <authorList>
            <person name="Alioto T."/>
            <person name="Alexiou K.G."/>
            <person name="Bardil A."/>
            <person name="Barteri F."/>
            <person name="Castanera R."/>
            <person name="Cruz F."/>
            <person name="Dhingra A."/>
            <person name="Duval H."/>
            <person name="Fernandez I Marti A."/>
            <person name="Frias L."/>
            <person name="Galan B."/>
            <person name="Garcia J.L."/>
            <person name="Howad W."/>
            <person name="Gomez-Garrido J."/>
            <person name="Gut M."/>
            <person name="Julca I."/>
            <person name="Morata J."/>
            <person name="Puigdomenech P."/>
            <person name="Ribeca P."/>
            <person name="Rubio Cabetas M.J."/>
            <person name="Vlasova A."/>
            <person name="Wirthensohn M."/>
            <person name="Garcia-Mas J."/>
            <person name="Gabaldon T."/>
            <person name="Casacuberta J.M."/>
            <person name="Arus P."/>
        </authorList>
    </citation>
    <scope>NUCLEOTIDE SEQUENCE [LARGE SCALE GENOMIC DNA]</scope>
    <source>
        <strain evidence="2">cv. Texas</strain>
    </source>
</reference>
<proteinExistence type="predicted"/>
<feature type="non-terminal residue" evidence="1">
    <location>
        <position position="85"/>
    </location>
</feature>
<dbReference type="EMBL" id="CABIKO010000666">
    <property type="protein sequence ID" value="VVA38629.1"/>
    <property type="molecule type" value="Genomic_DNA"/>
</dbReference>
<accession>A0A5E4GFJ3</accession>
<gene>
    <name evidence="1" type="ORF">ALMOND_2B020558</name>
</gene>
<dbReference type="Proteomes" id="UP000327085">
    <property type="component" value="Chromosome 8"/>
</dbReference>
<dbReference type="AlphaFoldDB" id="A0A5E4GFJ3"/>
<protein>
    <submittedName>
        <fullName evidence="1">PREDICTED: transposon</fullName>
    </submittedName>
</protein>